<accession>A0A6A5K9C4</accession>
<feature type="compositionally biased region" description="Polar residues" evidence="1">
    <location>
        <begin position="245"/>
        <end position="256"/>
    </location>
</feature>
<organism evidence="3 5">
    <name type="scientific">Decorospora gaudefroyi</name>
    <dbReference type="NCBI Taxonomy" id="184978"/>
    <lineage>
        <taxon>Eukaryota</taxon>
        <taxon>Fungi</taxon>
        <taxon>Dikarya</taxon>
        <taxon>Ascomycota</taxon>
        <taxon>Pezizomycotina</taxon>
        <taxon>Dothideomycetes</taxon>
        <taxon>Pleosporomycetidae</taxon>
        <taxon>Pleosporales</taxon>
        <taxon>Pleosporineae</taxon>
        <taxon>Pleosporaceae</taxon>
        <taxon>Decorospora</taxon>
    </lineage>
</organism>
<evidence type="ECO:0000313" key="5">
    <source>
        <dbReference type="Proteomes" id="UP000800040"/>
    </source>
</evidence>
<dbReference type="Proteomes" id="UP000800040">
    <property type="component" value="Unassembled WGS sequence"/>
</dbReference>
<feature type="region of interest" description="Disordered" evidence="1">
    <location>
        <begin position="144"/>
        <end position="259"/>
    </location>
</feature>
<gene>
    <name evidence="3" type="ORF">BDW02DRAFT_605981</name>
    <name evidence="4" type="ORF">BDW02DRAFT_625521</name>
</gene>
<feature type="region of interest" description="Disordered" evidence="1">
    <location>
        <begin position="317"/>
        <end position="359"/>
    </location>
</feature>
<name>A0A6A5K9C4_9PLEO</name>
<dbReference type="EMBL" id="ML975337">
    <property type="protein sequence ID" value="KAF1832507.1"/>
    <property type="molecule type" value="Genomic_DNA"/>
</dbReference>
<feature type="region of interest" description="Disordered" evidence="1">
    <location>
        <begin position="400"/>
        <end position="425"/>
    </location>
</feature>
<evidence type="ECO:0000313" key="3">
    <source>
        <dbReference type="EMBL" id="KAF1831617.1"/>
    </source>
</evidence>
<feature type="compositionally biased region" description="Low complexity" evidence="1">
    <location>
        <begin position="171"/>
        <end position="212"/>
    </location>
</feature>
<keyword evidence="2" id="KW-0812">Transmembrane</keyword>
<evidence type="ECO:0000256" key="2">
    <source>
        <dbReference type="SAM" id="Phobius"/>
    </source>
</evidence>
<keyword evidence="5" id="KW-1185">Reference proteome</keyword>
<feature type="compositionally biased region" description="Basic and acidic residues" evidence="1">
    <location>
        <begin position="400"/>
        <end position="419"/>
    </location>
</feature>
<evidence type="ECO:0000313" key="4">
    <source>
        <dbReference type="EMBL" id="KAF1832507.1"/>
    </source>
</evidence>
<feature type="compositionally biased region" description="Pro residues" evidence="1">
    <location>
        <begin position="213"/>
        <end position="242"/>
    </location>
</feature>
<sequence>MTKEHLDCHATSSRSRWWITICGRPRLAKRERRCKTESSRPRSHPLSERYDCVHEDSEPLLHTLYGSSSESYSHAASLSSSSIITSDPSHGGSASPLRHCMPLATRLTRLTYMLFTLLLVVSCTSAAPHNRMGTHHLVRRQAIPDRFGNTGNDPAPVASQPPPQTSAPIETSTSLLSTSEVNPSTSTSTTPSPTSSTTTSTSTSTSTSITATPSPPSLPSEPSLPSPPSLPSSSSSPPPTTPTPNGSLGEQLQPTDPISPFTPGVIASIAIGGTLIIATLFSILYFLHRHRRRLSIQEIPIRRSMLVSRLAYRVFGSGGGREASRSSSSASKYTTRSGHEKHYEQAPSTPPNTLNAGNRSTFGSVTAWLDKSTIGRPRPAYVETSSMFLELPRPLFAEREAERDDVRGEGRPRRPDRDAAPLGRLSGMGFGLGMGRWSGMR</sequence>
<reference evidence="3" key="1">
    <citation type="submission" date="2020-01" db="EMBL/GenBank/DDBJ databases">
        <authorList>
            <consortium name="DOE Joint Genome Institute"/>
            <person name="Haridas S."/>
            <person name="Albert R."/>
            <person name="Binder M."/>
            <person name="Bloem J."/>
            <person name="Labutti K."/>
            <person name="Salamov A."/>
            <person name="Andreopoulos B."/>
            <person name="Baker S.E."/>
            <person name="Barry K."/>
            <person name="Bills G."/>
            <person name="Bluhm B.H."/>
            <person name="Cannon C."/>
            <person name="Castanera R."/>
            <person name="Culley D.E."/>
            <person name="Daum C."/>
            <person name="Ezra D."/>
            <person name="Gonzalez J.B."/>
            <person name="Henrissat B."/>
            <person name="Kuo A."/>
            <person name="Liang C."/>
            <person name="Lipzen A."/>
            <person name="Lutzoni F."/>
            <person name="Magnuson J."/>
            <person name="Mondo S."/>
            <person name="Nolan M."/>
            <person name="Ohm R."/>
            <person name="Pangilinan J."/>
            <person name="Park H.-J."/>
            <person name="Ramirez L."/>
            <person name="Alfaro M."/>
            <person name="Sun H."/>
            <person name="Tritt A."/>
            <person name="Yoshinaga Y."/>
            <person name="Zwiers L.-H."/>
            <person name="Turgeon B.G."/>
            <person name="Goodwin S.B."/>
            <person name="Spatafora J.W."/>
            <person name="Crous P.W."/>
            <person name="Grigoriev I.V."/>
        </authorList>
    </citation>
    <scope>NUCLEOTIDE SEQUENCE</scope>
    <source>
        <strain evidence="3">P77</strain>
    </source>
</reference>
<dbReference type="EMBL" id="ML975358">
    <property type="protein sequence ID" value="KAF1831617.1"/>
    <property type="molecule type" value="Genomic_DNA"/>
</dbReference>
<dbReference type="AlphaFoldDB" id="A0A6A5K9C4"/>
<protein>
    <submittedName>
        <fullName evidence="3">Uncharacterized protein</fullName>
    </submittedName>
</protein>
<feature type="transmembrane region" description="Helical" evidence="2">
    <location>
        <begin position="265"/>
        <end position="287"/>
    </location>
</feature>
<dbReference type="OrthoDB" id="3800286at2759"/>
<proteinExistence type="predicted"/>
<evidence type="ECO:0000256" key="1">
    <source>
        <dbReference type="SAM" id="MobiDB-lite"/>
    </source>
</evidence>
<keyword evidence="2" id="KW-1133">Transmembrane helix</keyword>
<keyword evidence="2" id="KW-0472">Membrane</keyword>